<feature type="domain" description="TACO1/YebC-like N-terminal" evidence="8">
    <location>
        <begin position="19"/>
        <end position="90"/>
    </location>
</feature>
<dbReference type="InterPro" id="IPR017856">
    <property type="entry name" value="Integrase-like_N"/>
</dbReference>
<dbReference type="Gene3D" id="1.10.10.200">
    <property type="match status" value="1"/>
</dbReference>
<dbReference type="Pfam" id="PF01709">
    <property type="entry name" value="Transcrip_reg"/>
    <property type="match status" value="1"/>
</dbReference>
<protein>
    <recommendedName>
        <fullName evidence="6">Probable transcriptional regulatory protein DES53_11987</fullName>
    </recommendedName>
</protein>
<comment type="similarity">
    <text evidence="1 6">Belongs to the TACO1 family.</text>
</comment>
<dbReference type="NCBIfam" id="TIGR01033">
    <property type="entry name" value="YebC/PmpR family DNA-binding transcriptional regulator"/>
    <property type="match status" value="1"/>
</dbReference>
<dbReference type="PANTHER" id="PTHR12532">
    <property type="entry name" value="TRANSLATIONAL ACTIVATOR OF CYTOCHROME C OXIDASE 1"/>
    <property type="match status" value="1"/>
</dbReference>
<evidence type="ECO:0000256" key="4">
    <source>
        <dbReference type="ARBA" id="ARBA00023125"/>
    </source>
</evidence>
<dbReference type="GO" id="GO:0006355">
    <property type="term" value="P:regulation of DNA-templated transcription"/>
    <property type="evidence" value="ECO:0007669"/>
    <property type="project" value="UniProtKB-UniRule"/>
</dbReference>
<name>A0A366H203_9BACT</name>
<comment type="subcellular location">
    <subcellularLocation>
        <location evidence="6">Cytoplasm</location>
    </subcellularLocation>
</comment>
<dbReference type="Pfam" id="PF20772">
    <property type="entry name" value="TACO1_YebC_N"/>
    <property type="match status" value="1"/>
</dbReference>
<dbReference type="EMBL" id="QNRR01000019">
    <property type="protein sequence ID" value="RBP35921.1"/>
    <property type="molecule type" value="Genomic_DNA"/>
</dbReference>
<dbReference type="AlphaFoldDB" id="A0A366H203"/>
<dbReference type="HAMAP" id="MF_00693">
    <property type="entry name" value="Transcrip_reg_TACO1"/>
    <property type="match status" value="1"/>
</dbReference>
<evidence type="ECO:0000256" key="3">
    <source>
        <dbReference type="ARBA" id="ARBA00023015"/>
    </source>
</evidence>
<dbReference type="FunFam" id="1.10.10.200:FF:000002">
    <property type="entry name" value="Probable transcriptional regulatory protein CLM62_37755"/>
    <property type="match status" value="1"/>
</dbReference>
<dbReference type="InterPro" id="IPR026564">
    <property type="entry name" value="Transcrip_reg_TACO1-like_dom3"/>
</dbReference>
<comment type="caution">
    <text evidence="9">The sequence shown here is derived from an EMBL/GenBank/DDBJ whole genome shotgun (WGS) entry which is preliminary data.</text>
</comment>
<dbReference type="GO" id="GO:0005829">
    <property type="term" value="C:cytosol"/>
    <property type="evidence" value="ECO:0007669"/>
    <property type="project" value="TreeGrafter"/>
</dbReference>
<evidence type="ECO:0000256" key="6">
    <source>
        <dbReference type="HAMAP-Rule" id="MF_00693"/>
    </source>
</evidence>
<accession>A0A366H203</accession>
<keyword evidence="3 6" id="KW-0805">Transcription regulation</keyword>
<dbReference type="GO" id="GO:0003677">
    <property type="term" value="F:DNA binding"/>
    <property type="evidence" value="ECO:0007669"/>
    <property type="project" value="UniProtKB-UniRule"/>
</dbReference>
<gene>
    <name evidence="9" type="ORF">DES53_11987</name>
</gene>
<evidence type="ECO:0000313" key="9">
    <source>
        <dbReference type="EMBL" id="RBP35921.1"/>
    </source>
</evidence>
<keyword evidence="4 6" id="KW-0238">DNA-binding</keyword>
<keyword evidence="2 6" id="KW-0963">Cytoplasm</keyword>
<evidence type="ECO:0000256" key="5">
    <source>
        <dbReference type="ARBA" id="ARBA00023163"/>
    </source>
</evidence>
<dbReference type="NCBIfam" id="NF001030">
    <property type="entry name" value="PRK00110.1"/>
    <property type="match status" value="1"/>
</dbReference>
<evidence type="ECO:0000313" key="10">
    <source>
        <dbReference type="Proteomes" id="UP000253426"/>
    </source>
</evidence>
<keyword evidence="10" id="KW-1185">Reference proteome</keyword>
<evidence type="ECO:0000259" key="8">
    <source>
        <dbReference type="Pfam" id="PF20772"/>
    </source>
</evidence>
<reference evidence="9 10" key="1">
    <citation type="submission" date="2018-06" db="EMBL/GenBank/DDBJ databases">
        <title>Genomic Encyclopedia of Type Strains, Phase IV (KMG-IV): sequencing the most valuable type-strain genomes for metagenomic binning, comparative biology and taxonomic classification.</title>
        <authorList>
            <person name="Goeker M."/>
        </authorList>
    </citation>
    <scope>NUCLEOTIDE SEQUENCE [LARGE SCALE GENOMIC DNA]</scope>
    <source>
        <strain evidence="9 10">DSM 25532</strain>
    </source>
</reference>
<dbReference type="InterPro" id="IPR049083">
    <property type="entry name" value="TACO1_YebC_N"/>
</dbReference>
<sequence length="263" mass="28470">MGDIPASPPHNESVMAGHNKWSKVKHIKAVVDAKRGKVFSKLAKEITLAAKHGGGSPDTNARLRTAILNAKAQNVPNDNIERAIKKGTGELQGAALEEVVYEGIGQGGVALLIEVVTDNRNRSVSDLRTIFSKLGGTFADAGSVSYLFSRLGEIRLDKPSLEEDTVMEIALEAGADDIIGEEEEWVVYTPVDKLFAVGGAFQAKNITPKSQQLIYQPSTTVTLDDESTARSFLKLYDALDDYDDTQNVHANFELADEVVARLS</sequence>
<dbReference type="Proteomes" id="UP000253426">
    <property type="component" value="Unassembled WGS sequence"/>
</dbReference>
<evidence type="ECO:0000259" key="7">
    <source>
        <dbReference type="Pfam" id="PF01709"/>
    </source>
</evidence>
<dbReference type="SUPFAM" id="SSF75625">
    <property type="entry name" value="YebC-like"/>
    <property type="match status" value="1"/>
</dbReference>
<feature type="domain" description="TACO1/YebC-like second and third" evidence="7">
    <location>
        <begin position="96"/>
        <end position="252"/>
    </location>
</feature>
<dbReference type="InterPro" id="IPR002876">
    <property type="entry name" value="Transcrip_reg_TACO1-like"/>
</dbReference>
<keyword evidence="5 6" id="KW-0804">Transcription</keyword>
<evidence type="ECO:0000256" key="2">
    <source>
        <dbReference type="ARBA" id="ARBA00022490"/>
    </source>
</evidence>
<proteinExistence type="inferred from homology"/>
<organism evidence="9 10">
    <name type="scientific">Roseimicrobium gellanilyticum</name>
    <dbReference type="NCBI Taxonomy" id="748857"/>
    <lineage>
        <taxon>Bacteria</taxon>
        <taxon>Pseudomonadati</taxon>
        <taxon>Verrucomicrobiota</taxon>
        <taxon>Verrucomicrobiia</taxon>
        <taxon>Verrucomicrobiales</taxon>
        <taxon>Verrucomicrobiaceae</taxon>
        <taxon>Roseimicrobium</taxon>
    </lineage>
</organism>
<dbReference type="NCBIfam" id="NF009044">
    <property type="entry name" value="PRK12378.1"/>
    <property type="match status" value="1"/>
</dbReference>
<dbReference type="PANTHER" id="PTHR12532:SF6">
    <property type="entry name" value="TRANSCRIPTIONAL REGULATORY PROTEIN YEBC-RELATED"/>
    <property type="match status" value="1"/>
</dbReference>
<dbReference type="InterPro" id="IPR048300">
    <property type="entry name" value="TACO1_YebC-like_2nd/3rd_dom"/>
</dbReference>
<evidence type="ECO:0000256" key="1">
    <source>
        <dbReference type="ARBA" id="ARBA00008724"/>
    </source>
</evidence>
<dbReference type="InterPro" id="IPR029072">
    <property type="entry name" value="YebC-like"/>
</dbReference>
<dbReference type="Gene3D" id="3.30.70.980">
    <property type="match status" value="2"/>
</dbReference>